<proteinExistence type="predicted"/>
<protein>
    <submittedName>
        <fullName evidence="1">Uncharacterized protein</fullName>
    </submittedName>
</protein>
<reference evidence="1" key="1">
    <citation type="submission" date="2020-03" db="EMBL/GenBank/DDBJ databases">
        <title>The deep terrestrial virosphere.</title>
        <authorList>
            <person name="Holmfeldt K."/>
            <person name="Nilsson E."/>
            <person name="Simone D."/>
            <person name="Lopez-Fernandez M."/>
            <person name="Wu X."/>
            <person name="de Brujin I."/>
            <person name="Lundin D."/>
            <person name="Andersson A."/>
            <person name="Bertilsson S."/>
            <person name="Dopson M."/>
        </authorList>
    </citation>
    <scope>NUCLEOTIDE SEQUENCE</scope>
    <source>
        <strain evidence="1">TM448A03774</strain>
    </source>
</reference>
<dbReference type="EMBL" id="MT144439">
    <property type="protein sequence ID" value="QJA53657.1"/>
    <property type="molecule type" value="Genomic_DNA"/>
</dbReference>
<gene>
    <name evidence="1" type="ORF">TM448A03774_0005</name>
</gene>
<dbReference type="AlphaFoldDB" id="A0A6H2A258"/>
<sequence>MEAMLKLDEVTWSRLLAQLKTLNLEDKKALLKREWAKSWLAEHDMPSAVEKRFLDVLTNSRTILLNK</sequence>
<accession>A0A6H2A258</accession>
<evidence type="ECO:0000313" key="1">
    <source>
        <dbReference type="EMBL" id="QJA53657.1"/>
    </source>
</evidence>
<organism evidence="1">
    <name type="scientific">viral metagenome</name>
    <dbReference type="NCBI Taxonomy" id="1070528"/>
    <lineage>
        <taxon>unclassified sequences</taxon>
        <taxon>metagenomes</taxon>
        <taxon>organismal metagenomes</taxon>
    </lineage>
</organism>
<name>A0A6H2A258_9ZZZZ</name>